<dbReference type="SMART" id="SM00448">
    <property type="entry name" value="REC"/>
    <property type="match status" value="1"/>
</dbReference>
<dbReference type="GO" id="GO:0006355">
    <property type="term" value="P:regulation of DNA-templated transcription"/>
    <property type="evidence" value="ECO:0007669"/>
    <property type="project" value="InterPro"/>
</dbReference>
<evidence type="ECO:0000256" key="2">
    <source>
        <dbReference type="ARBA" id="ARBA00023012"/>
    </source>
</evidence>
<feature type="DNA-binding region" description="OmpR/PhoB-type" evidence="7">
    <location>
        <begin position="135"/>
        <end position="231"/>
    </location>
</feature>
<evidence type="ECO:0000259" key="8">
    <source>
        <dbReference type="PROSITE" id="PS50110"/>
    </source>
</evidence>
<keyword evidence="5" id="KW-0804">Transcription</keyword>
<dbReference type="PROSITE" id="PS50110">
    <property type="entry name" value="RESPONSE_REGULATORY"/>
    <property type="match status" value="1"/>
</dbReference>
<dbReference type="Pfam" id="PF00486">
    <property type="entry name" value="Trans_reg_C"/>
    <property type="match status" value="1"/>
</dbReference>
<dbReference type="Proteomes" id="UP000485569">
    <property type="component" value="Unassembled WGS sequence"/>
</dbReference>
<evidence type="ECO:0000313" key="10">
    <source>
        <dbReference type="EMBL" id="OQA61010.1"/>
    </source>
</evidence>
<accession>A0A1V5T2M5</accession>
<dbReference type="AlphaFoldDB" id="A0A1V5T2M5"/>
<dbReference type="Pfam" id="PF00072">
    <property type="entry name" value="Response_reg"/>
    <property type="match status" value="1"/>
</dbReference>
<name>A0A1V5T2M5_9BACT</name>
<protein>
    <submittedName>
        <fullName evidence="10">Response regulator MprA</fullName>
    </submittedName>
</protein>
<keyword evidence="4 7" id="KW-0238">DNA-binding</keyword>
<keyword evidence="3" id="KW-0805">Transcription regulation</keyword>
<dbReference type="SUPFAM" id="SSF52172">
    <property type="entry name" value="CheY-like"/>
    <property type="match status" value="1"/>
</dbReference>
<proteinExistence type="predicted"/>
<keyword evidence="1 6" id="KW-0597">Phosphoprotein</keyword>
<dbReference type="PANTHER" id="PTHR48111">
    <property type="entry name" value="REGULATOR OF RPOS"/>
    <property type="match status" value="1"/>
</dbReference>
<feature type="domain" description="Response regulatory" evidence="8">
    <location>
        <begin position="13"/>
        <end position="127"/>
    </location>
</feature>
<dbReference type="PROSITE" id="PS51755">
    <property type="entry name" value="OMPR_PHOB"/>
    <property type="match status" value="1"/>
</dbReference>
<dbReference type="InterPro" id="IPR039420">
    <property type="entry name" value="WalR-like"/>
</dbReference>
<dbReference type="Gene3D" id="6.10.250.690">
    <property type="match status" value="1"/>
</dbReference>
<evidence type="ECO:0000259" key="9">
    <source>
        <dbReference type="PROSITE" id="PS51755"/>
    </source>
</evidence>
<evidence type="ECO:0000256" key="3">
    <source>
        <dbReference type="ARBA" id="ARBA00023015"/>
    </source>
</evidence>
<dbReference type="InterPro" id="IPR001867">
    <property type="entry name" value="OmpR/PhoB-type_DNA-bd"/>
</dbReference>
<comment type="caution">
    <text evidence="10">The sequence shown here is derived from an EMBL/GenBank/DDBJ whole genome shotgun (WGS) entry which is preliminary data.</text>
</comment>
<feature type="modified residue" description="4-aspartylphosphate" evidence="6">
    <location>
        <position position="62"/>
    </location>
</feature>
<dbReference type="Gene3D" id="3.40.50.2300">
    <property type="match status" value="1"/>
</dbReference>
<dbReference type="EMBL" id="MWBQ01000025">
    <property type="protein sequence ID" value="OQA61010.1"/>
    <property type="molecule type" value="Genomic_DNA"/>
</dbReference>
<dbReference type="PANTHER" id="PTHR48111:SF22">
    <property type="entry name" value="REGULATOR OF RPOS"/>
    <property type="match status" value="1"/>
</dbReference>
<feature type="domain" description="OmpR/PhoB-type" evidence="9">
    <location>
        <begin position="135"/>
        <end position="231"/>
    </location>
</feature>
<dbReference type="GO" id="GO:0000976">
    <property type="term" value="F:transcription cis-regulatory region binding"/>
    <property type="evidence" value="ECO:0007669"/>
    <property type="project" value="TreeGrafter"/>
</dbReference>
<evidence type="ECO:0000256" key="4">
    <source>
        <dbReference type="ARBA" id="ARBA00023125"/>
    </source>
</evidence>
<dbReference type="GO" id="GO:0000156">
    <property type="term" value="F:phosphorelay response regulator activity"/>
    <property type="evidence" value="ECO:0007669"/>
    <property type="project" value="TreeGrafter"/>
</dbReference>
<keyword evidence="2" id="KW-0902">Two-component regulatory system</keyword>
<evidence type="ECO:0000256" key="6">
    <source>
        <dbReference type="PROSITE-ProRule" id="PRU00169"/>
    </source>
</evidence>
<dbReference type="GO" id="GO:0032993">
    <property type="term" value="C:protein-DNA complex"/>
    <property type="evidence" value="ECO:0007669"/>
    <property type="project" value="TreeGrafter"/>
</dbReference>
<evidence type="ECO:0000256" key="1">
    <source>
        <dbReference type="ARBA" id="ARBA00022553"/>
    </source>
</evidence>
<dbReference type="InterPro" id="IPR036388">
    <property type="entry name" value="WH-like_DNA-bd_sf"/>
</dbReference>
<reference evidence="10" key="1">
    <citation type="submission" date="2017-02" db="EMBL/GenBank/DDBJ databases">
        <title>Delving into the versatile metabolic prowess of the omnipresent phylum Bacteroidetes.</title>
        <authorList>
            <person name="Nobu M.K."/>
            <person name="Mei R."/>
            <person name="Narihiro T."/>
            <person name="Kuroda K."/>
            <person name="Liu W.-T."/>
        </authorList>
    </citation>
    <scope>NUCLEOTIDE SEQUENCE</scope>
    <source>
        <strain evidence="10">ADurb.Bin276</strain>
    </source>
</reference>
<gene>
    <name evidence="10" type="primary">mprA</name>
    <name evidence="10" type="ORF">BWY41_00404</name>
</gene>
<evidence type="ECO:0000256" key="5">
    <source>
        <dbReference type="ARBA" id="ARBA00023163"/>
    </source>
</evidence>
<dbReference type="FunFam" id="3.40.50.2300:FF:000001">
    <property type="entry name" value="DNA-binding response regulator PhoB"/>
    <property type="match status" value="1"/>
</dbReference>
<dbReference type="Gene3D" id="1.10.10.10">
    <property type="entry name" value="Winged helix-like DNA-binding domain superfamily/Winged helix DNA-binding domain"/>
    <property type="match status" value="1"/>
</dbReference>
<dbReference type="SMART" id="SM00862">
    <property type="entry name" value="Trans_reg_C"/>
    <property type="match status" value="1"/>
</dbReference>
<evidence type="ECO:0000256" key="7">
    <source>
        <dbReference type="PROSITE-ProRule" id="PRU01091"/>
    </source>
</evidence>
<dbReference type="GO" id="GO:0005829">
    <property type="term" value="C:cytosol"/>
    <property type="evidence" value="ECO:0007669"/>
    <property type="project" value="TreeGrafter"/>
</dbReference>
<dbReference type="CDD" id="cd17574">
    <property type="entry name" value="REC_OmpR"/>
    <property type="match status" value="1"/>
</dbReference>
<dbReference type="CDD" id="cd00383">
    <property type="entry name" value="trans_reg_C"/>
    <property type="match status" value="1"/>
</dbReference>
<dbReference type="InterPro" id="IPR011006">
    <property type="entry name" value="CheY-like_superfamily"/>
</dbReference>
<dbReference type="InterPro" id="IPR001789">
    <property type="entry name" value="Sig_transdc_resp-reg_receiver"/>
</dbReference>
<organism evidence="10">
    <name type="scientific">Candidatus Atribacter allofermentans</name>
    <dbReference type="NCBI Taxonomy" id="1852833"/>
    <lineage>
        <taxon>Bacteria</taxon>
        <taxon>Pseudomonadati</taxon>
        <taxon>Atribacterota</taxon>
        <taxon>Atribacteria</taxon>
        <taxon>Atribacterales</taxon>
        <taxon>Atribacteraceae</taxon>
        <taxon>Atribacter</taxon>
    </lineage>
</organism>
<sequence length="232" mass="26424">MESLAEKPKKGARILIVEDDPKISRLLELELKHEGFLIHRSSMGEVAVEDFYSFQPDLIILDIMLPDIDGWEVAKRIRLLSETVLILMLTARGEVDDRVRGLRSGADDYLVKPFAIEELLARINALLRRAGHTTRVAFQIGNLHIDPQSYQVHLGNREIILTKTEFDLLLFLVHNVGIVLSREKILQNVWGPDFFGTPGVVEVYMNYLRKKLGGEGKRIKTVRGVGYTFMKD</sequence>